<dbReference type="InterPro" id="IPR010562">
    <property type="entry name" value="Haemolymph_juvenile_hormone-bd"/>
</dbReference>
<gene>
    <name evidence="5" type="ORF">O3M35_008808</name>
</gene>
<dbReference type="InterPro" id="IPR038606">
    <property type="entry name" value="To_sf"/>
</dbReference>
<name>A0AAW1DAA5_9HEMI</name>
<feature type="chain" id="PRO_5043317955" evidence="4">
    <location>
        <begin position="22"/>
        <end position="246"/>
    </location>
</feature>
<proteinExistence type="inferred from homology"/>
<evidence type="ECO:0000256" key="1">
    <source>
        <dbReference type="ARBA" id="ARBA00022729"/>
    </source>
</evidence>
<comment type="similarity">
    <text evidence="3">Belongs to the TO family.</text>
</comment>
<evidence type="ECO:0000313" key="5">
    <source>
        <dbReference type="EMBL" id="KAK9506969.1"/>
    </source>
</evidence>
<keyword evidence="6" id="KW-1185">Reference proteome</keyword>
<accession>A0AAW1DAA5</accession>
<organism evidence="5 6">
    <name type="scientific">Rhynocoris fuscipes</name>
    <dbReference type="NCBI Taxonomy" id="488301"/>
    <lineage>
        <taxon>Eukaryota</taxon>
        <taxon>Metazoa</taxon>
        <taxon>Ecdysozoa</taxon>
        <taxon>Arthropoda</taxon>
        <taxon>Hexapoda</taxon>
        <taxon>Insecta</taxon>
        <taxon>Pterygota</taxon>
        <taxon>Neoptera</taxon>
        <taxon>Paraneoptera</taxon>
        <taxon>Hemiptera</taxon>
        <taxon>Heteroptera</taxon>
        <taxon>Panheteroptera</taxon>
        <taxon>Cimicomorpha</taxon>
        <taxon>Reduviidae</taxon>
        <taxon>Harpactorinae</taxon>
        <taxon>Harpactorini</taxon>
        <taxon>Rhynocoris</taxon>
    </lineage>
</organism>
<dbReference type="AlphaFoldDB" id="A0AAW1DAA5"/>
<evidence type="ECO:0000256" key="2">
    <source>
        <dbReference type="ARBA" id="ARBA00023108"/>
    </source>
</evidence>
<dbReference type="GO" id="GO:0005615">
    <property type="term" value="C:extracellular space"/>
    <property type="evidence" value="ECO:0007669"/>
    <property type="project" value="TreeGrafter"/>
</dbReference>
<evidence type="ECO:0000256" key="4">
    <source>
        <dbReference type="SAM" id="SignalP"/>
    </source>
</evidence>
<dbReference type="PANTHER" id="PTHR11008:SF32">
    <property type="entry name" value="CIRCADIAN CLOCK-CONTROLLED PROTEIN DAYWAKE-RELATED"/>
    <property type="match status" value="1"/>
</dbReference>
<sequence>MIIVAISLLLLVLFNDQAVSSKLPKTWKICRKSDPEINECLKVAVENAIHDLKDGNPSLGVLPLDPLRFNKILIDQGNGPVSLKLEFIDLDIIGFTNMKITSFKNNWKEMQFEGIVPSLIFDGKYTADGKVLVLPVKGDGHCRYTFDNFVIKATLKLKEFEKGGHHFLEVTDFSFNMETDRMHVQFDNLFNGDKALGESTNAFLNQNWKEILNELKPSISKAFGSGYKEISNRIFSKIPIEEFSPA</sequence>
<dbReference type="Gene3D" id="3.15.10.30">
    <property type="entry name" value="Haemolymph juvenile hormone binding protein"/>
    <property type="match status" value="1"/>
</dbReference>
<comment type="caution">
    <text evidence="5">The sequence shown here is derived from an EMBL/GenBank/DDBJ whole genome shotgun (WGS) entry which is preliminary data.</text>
</comment>
<dbReference type="SMART" id="SM00700">
    <property type="entry name" value="JHBP"/>
    <property type="match status" value="1"/>
</dbReference>
<feature type="signal peptide" evidence="4">
    <location>
        <begin position="1"/>
        <end position="21"/>
    </location>
</feature>
<evidence type="ECO:0000256" key="3">
    <source>
        <dbReference type="ARBA" id="ARBA00060902"/>
    </source>
</evidence>
<protein>
    <submittedName>
        <fullName evidence="5">Uncharacterized protein</fullName>
    </submittedName>
</protein>
<dbReference type="PANTHER" id="PTHR11008">
    <property type="entry name" value="PROTEIN TAKEOUT-LIKE PROTEIN"/>
    <property type="match status" value="1"/>
</dbReference>
<keyword evidence="2" id="KW-0090">Biological rhythms</keyword>
<dbReference type="Pfam" id="PF06585">
    <property type="entry name" value="JHBP"/>
    <property type="match status" value="1"/>
</dbReference>
<keyword evidence="1 4" id="KW-0732">Signal</keyword>
<dbReference type="FunFam" id="3.15.10.30:FF:000001">
    <property type="entry name" value="Takeout-like protein 1"/>
    <property type="match status" value="1"/>
</dbReference>
<dbReference type="Proteomes" id="UP001461498">
    <property type="component" value="Unassembled WGS sequence"/>
</dbReference>
<dbReference type="GO" id="GO:0007623">
    <property type="term" value="P:circadian rhythm"/>
    <property type="evidence" value="ECO:0007669"/>
    <property type="project" value="UniProtKB-ARBA"/>
</dbReference>
<reference evidence="5 6" key="1">
    <citation type="submission" date="2022-12" db="EMBL/GenBank/DDBJ databases">
        <title>Chromosome-level genome assembly of true bugs.</title>
        <authorList>
            <person name="Ma L."/>
            <person name="Li H."/>
        </authorList>
    </citation>
    <scope>NUCLEOTIDE SEQUENCE [LARGE SCALE GENOMIC DNA]</scope>
    <source>
        <strain evidence="5">Lab_2022b</strain>
    </source>
</reference>
<evidence type="ECO:0000313" key="6">
    <source>
        <dbReference type="Proteomes" id="UP001461498"/>
    </source>
</evidence>
<dbReference type="EMBL" id="JAPXFL010000005">
    <property type="protein sequence ID" value="KAK9506969.1"/>
    <property type="molecule type" value="Genomic_DNA"/>
</dbReference>